<dbReference type="Proteomes" id="UP000825935">
    <property type="component" value="Chromosome 25"/>
</dbReference>
<keyword evidence="3" id="KW-1185">Reference proteome</keyword>
<reference evidence="2" key="1">
    <citation type="submission" date="2021-08" db="EMBL/GenBank/DDBJ databases">
        <title>WGS assembly of Ceratopteris richardii.</title>
        <authorList>
            <person name="Marchant D.B."/>
            <person name="Chen G."/>
            <person name="Jenkins J."/>
            <person name="Shu S."/>
            <person name="Leebens-Mack J."/>
            <person name="Grimwood J."/>
            <person name="Schmutz J."/>
            <person name="Soltis P."/>
            <person name="Soltis D."/>
            <person name="Chen Z.-H."/>
        </authorList>
    </citation>
    <scope>NUCLEOTIDE SEQUENCE</scope>
    <source>
        <strain evidence="2">Whitten #5841</strain>
        <tissue evidence="2">Leaf</tissue>
    </source>
</reference>
<accession>A0A8T2RSQ1</accession>
<keyword evidence="1" id="KW-0732">Signal</keyword>
<name>A0A8T2RSQ1_CERRI</name>
<protein>
    <submittedName>
        <fullName evidence="2">Uncharacterized protein</fullName>
    </submittedName>
</protein>
<feature type="signal peptide" evidence="1">
    <location>
        <begin position="1"/>
        <end position="19"/>
    </location>
</feature>
<feature type="chain" id="PRO_5035770814" evidence="1">
    <location>
        <begin position="20"/>
        <end position="55"/>
    </location>
</feature>
<gene>
    <name evidence="2" type="ORF">KP509_25G059400</name>
</gene>
<evidence type="ECO:0000256" key="1">
    <source>
        <dbReference type="SAM" id="SignalP"/>
    </source>
</evidence>
<organism evidence="2 3">
    <name type="scientific">Ceratopteris richardii</name>
    <name type="common">Triangle waterfern</name>
    <dbReference type="NCBI Taxonomy" id="49495"/>
    <lineage>
        <taxon>Eukaryota</taxon>
        <taxon>Viridiplantae</taxon>
        <taxon>Streptophyta</taxon>
        <taxon>Embryophyta</taxon>
        <taxon>Tracheophyta</taxon>
        <taxon>Polypodiopsida</taxon>
        <taxon>Polypodiidae</taxon>
        <taxon>Polypodiales</taxon>
        <taxon>Pteridineae</taxon>
        <taxon>Pteridaceae</taxon>
        <taxon>Parkerioideae</taxon>
        <taxon>Ceratopteris</taxon>
    </lineage>
</organism>
<proteinExistence type="predicted"/>
<dbReference type="AlphaFoldDB" id="A0A8T2RSQ1"/>
<evidence type="ECO:0000313" key="2">
    <source>
        <dbReference type="EMBL" id="KAH7298794.1"/>
    </source>
</evidence>
<dbReference type="EMBL" id="CM035430">
    <property type="protein sequence ID" value="KAH7298794.1"/>
    <property type="molecule type" value="Genomic_DNA"/>
</dbReference>
<sequence>MPKMGPLLPVVLLLRQCSCRRICVSFVQPVCTGQEPVVVDYQHDMENSLVGFISK</sequence>
<comment type="caution">
    <text evidence="2">The sequence shown here is derived from an EMBL/GenBank/DDBJ whole genome shotgun (WGS) entry which is preliminary data.</text>
</comment>
<evidence type="ECO:0000313" key="3">
    <source>
        <dbReference type="Proteomes" id="UP000825935"/>
    </source>
</evidence>